<evidence type="ECO:0000256" key="2">
    <source>
        <dbReference type="ARBA" id="ARBA00012832"/>
    </source>
</evidence>
<sequence>MATESVASRGPAKRAQKDWTLPSNSSPNPQLYLYNSLTRRKDLFVPNNGNIVKWYICGPTVYDSSHMGHARAYLSMDILRRVMTSYFGYDVQYIMNITDIDDKIIKRARQRHLLTKYLDPSNEPSVEKIIKDIVSALEAFKKKFESETDADKKKMYEGMITKVDASAQLLEKALQSKDKTKVENAKGALLNDARDVLSDWLDSQFGSAVNDHSVFDNLAKTYEGEFLADMARLNVLPADVVTRVSEYIPEIVAYVEKIIKNGYGYPTSDGSVYFDTKAFESNPKHFYAKLVPEAYGDTESLEKNMREGEGELSMTADRLQQKRNVSDFALWKASKEGEPFWDSPWGKGRPGWHIECSVMSTAVCGPKLDIHAGGFDLKFPHHDNEIAQVEAYYDDPHWVNYFIHCGTLRIAGMKMSKSLKNFITIREALKQYSARQLRLLFLMHNWTDVLDYSASTMERAMQFEKISNEFFLLVKDILRRHYKPDCPQGYLKFGARELEIIEEFSRIRREIHAALCDSVDTRTTIEKLRELIGIGNSYIVEKEKEEAVPNCLLLRKIASYITDLFAVFGVISKSGDIGFPMESCVIGTFYFGNENKSGLFEDYLTKLRKRKKKLYSIGLERNIHRILGDLQVAQVCALHFGHSCKNGWLVEILKDKPRLLLYRMAYKCPEREKHEFRCRTARASCEKLAADVLARIWELAQQRSAKLNKQYFCSSICTHLAEKVEQNKATRLIAEKDKGKKYRTALWMSDIEDIDVYEREDAQAKQQRRLEFGQKNKYGYTVYTSHNRMSNGRIRKGNMDDQTYEYVWT</sequence>
<dbReference type="NCBIfam" id="TIGR00435">
    <property type="entry name" value="cysS"/>
    <property type="match status" value="1"/>
</dbReference>
<proteinExistence type="inferred from homology"/>
<keyword evidence="7" id="KW-0067">ATP-binding</keyword>
<dbReference type="Pfam" id="PF01406">
    <property type="entry name" value="tRNA-synt_1e"/>
    <property type="match status" value="1"/>
</dbReference>
<dbReference type="Proteomes" id="UP001176961">
    <property type="component" value="Unassembled WGS sequence"/>
</dbReference>
<evidence type="ECO:0000256" key="7">
    <source>
        <dbReference type="ARBA" id="ARBA00022840"/>
    </source>
</evidence>
<dbReference type="PANTHER" id="PTHR10890">
    <property type="entry name" value="CYSTEINYL-TRNA SYNTHETASE"/>
    <property type="match status" value="1"/>
</dbReference>
<keyword evidence="8" id="KW-0648">Protein biosynthesis</keyword>
<evidence type="ECO:0000256" key="1">
    <source>
        <dbReference type="ARBA" id="ARBA00001947"/>
    </source>
</evidence>
<dbReference type="InterPro" id="IPR015803">
    <property type="entry name" value="Cys-tRNA-ligase"/>
</dbReference>
<name>A0AA36H247_CYLNA</name>
<evidence type="ECO:0000259" key="12">
    <source>
        <dbReference type="Pfam" id="PF01406"/>
    </source>
</evidence>
<keyword evidence="9" id="KW-0030">Aminoacyl-tRNA synthetase</keyword>
<keyword evidence="14" id="KW-1185">Reference proteome</keyword>
<dbReference type="InterPro" id="IPR032678">
    <property type="entry name" value="tRNA-synt_1_cat_dom"/>
</dbReference>
<evidence type="ECO:0000256" key="11">
    <source>
        <dbReference type="SAM" id="MobiDB-lite"/>
    </source>
</evidence>
<evidence type="ECO:0000256" key="6">
    <source>
        <dbReference type="ARBA" id="ARBA00022833"/>
    </source>
</evidence>
<keyword evidence="6" id="KW-0862">Zinc</keyword>
<keyword evidence="4" id="KW-0479">Metal-binding</keyword>
<dbReference type="AlphaFoldDB" id="A0AA36H247"/>
<comment type="cofactor">
    <cofactor evidence="1">
        <name>Zn(2+)</name>
        <dbReference type="ChEBI" id="CHEBI:29105"/>
    </cofactor>
</comment>
<evidence type="ECO:0000256" key="10">
    <source>
        <dbReference type="ARBA" id="ARBA00031499"/>
    </source>
</evidence>
<keyword evidence="3" id="KW-0436">Ligase</keyword>
<evidence type="ECO:0000256" key="4">
    <source>
        <dbReference type="ARBA" id="ARBA00022723"/>
    </source>
</evidence>
<dbReference type="CDD" id="cd00672">
    <property type="entry name" value="CysRS_core"/>
    <property type="match status" value="1"/>
</dbReference>
<comment type="caution">
    <text evidence="13">The sequence shown here is derived from an EMBL/GenBank/DDBJ whole genome shotgun (WGS) entry which is preliminary data.</text>
</comment>
<gene>
    <name evidence="13" type="ORF">CYNAS_LOCUS14379</name>
</gene>
<dbReference type="GO" id="GO:0004817">
    <property type="term" value="F:cysteine-tRNA ligase activity"/>
    <property type="evidence" value="ECO:0007669"/>
    <property type="project" value="UniProtKB-EC"/>
</dbReference>
<evidence type="ECO:0000256" key="5">
    <source>
        <dbReference type="ARBA" id="ARBA00022741"/>
    </source>
</evidence>
<dbReference type="HAMAP" id="MF_00041">
    <property type="entry name" value="Cys_tRNA_synth"/>
    <property type="match status" value="1"/>
</dbReference>
<dbReference type="InterPro" id="IPR024909">
    <property type="entry name" value="Cys-tRNA/MSH_ligase"/>
</dbReference>
<dbReference type="GO" id="GO:0005737">
    <property type="term" value="C:cytoplasm"/>
    <property type="evidence" value="ECO:0007669"/>
    <property type="project" value="TreeGrafter"/>
</dbReference>
<reference evidence="13" key="1">
    <citation type="submission" date="2023-07" db="EMBL/GenBank/DDBJ databases">
        <authorList>
            <consortium name="CYATHOMIX"/>
        </authorList>
    </citation>
    <scope>NUCLEOTIDE SEQUENCE</scope>
    <source>
        <strain evidence="13">N/A</strain>
    </source>
</reference>
<evidence type="ECO:0000256" key="3">
    <source>
        <dbReference type="ARBA" id="ARBA00022598"/>
    </source>
</evidence>
<evidence type="ECO:0000313" key="14">
    <source>
        <dbReference type="Proteomes" id="UP001176961"/>
    </source>
</evidence>
<dbReference type="Gene3D" id="3.40.50.620">
    <property type="entry name" value="HUPs"/>
    <property type="match status" value="1"/>
</dbReference>
<protein>
    <recommendedName>
        <fullName evidence="2">cysteine--tRNA ligase</fullName>
        <ecNumber evidence="2">6.1.1.16</ecNumber>
    </recommendedName>
    <alternativeName>
        <fullName evidence="10">Cysteinyl-tRNA synthetase</fullName>
    </alternativeName>
</protein>
<dbReference type="GO" id="GO:0046872">
    <property type="term" value="F:metal ion binding"/>
    <property type="evidence" value="ECO:0007669"/>
    <property type="project" value="UniProtKB-KW"/>
</dbReference>
<dbReference type="EC" id="6.1.1.16" evidence="2"/>
<evidence type="ECO:0000256" key="8">
    <source>
        <dbReference type="ARBA" id="ARBA00022917"/>
    </source>
</evidence>
<organism evidence="13 14">
    <name type="scientific">Cylicocyclus nassatus</name>
    <name type="common">Nematode worm</name>
    <dbReference type="NCBI Taxonomy" id="53992"/>
    <lineage>
        <taxon>Eukaryota</taxon>
        <taxon>Metazoa</taxon>
        <taxon>Ecdysozoa</taxon>
        <taxon>Nematoda</taxon>
        <taxon>Chromadorea</taxon>
        <taxon>Rhabditida</taxon>
        <taxon>Rhabditina</taxon>
        <taxon>Rhabditomorpha</taxon>
        <taxon>Strongyloidea</taxon>
        <taxon>Strongylidae</taxon>
        <taxon>Cylicocyclus</taxon>
    </lineage>
</organism>
<evidence type="ECO:0000313" key="13">
    <source>
        <dbReference type="EMBL" id="CAJ0602396.1"/>
    </source>
</evidence>
<dbReference type="PANTHER" id="PTHR10890:SF3">
    <property type="entry name" value="CYSTEINE--TRNA LIGASE, CYTOPLASMIC"/>
    <property type="match status" value="1"/>
</dbReference>
<evidence type="ECO:0000256" key="9">
    <source>
        <dbReference type="ARBA" id="ARBA00023146"/>
    </source>
</evidence>
<feature type="region of interest" description="Disordered" evidence="11">
    <location>
        <begin position="1"/>
        <end position="23"/>
    </location>
</feature>
<dbReference type="EMBL" id="CATQJL010000305">
    <property type="protein sequence ID" value="CAJ0602396.1"/>
    <property type="molecule type" value="Genomic_DNA"/>
</dbReference>
<dbReference type="InterPro" id="IPR014729">
    <property type="entry name" value="Rossmann-like_a/b/a_fold"/>
</dbReference>
<dbReference type="GO" id="GO:0005524">
    <property type="term" value="F:ATP binding"/>
    <property type="evidence" value="ECO:0007669"/>
    <property type="project" value="UniProtKB-KW"/>
</dbReference>
<dbReference type="GO" id="GO:0006423">
    <property type="term" value="P:cysteinyl-tRNA aminoacylation"/>
    <property type="evidence" value="ECO:0007669"/>
    <property type="project" value="InterPro"/>
</dbReference>
<dbReference type="PRINTS" id="PR00983">
    <property type="entry name" value="TRNASYNTHCYS"/>
</dbReference>
<dbReference type="SUPFAM" id="SSF52374">
    <property type="entry name" value="Nucleotidylyl transferase"/>
    <property type="match status" value="1"/>
</dbReference>
<feature type="domain" description="tRNA synthetases class I catalytic" evidence="12">
    <location>
        <begin position="45"/>
        <end position="461"/>
    </location>
</feature>
<keyword evidence="5" id="KW-0547">Nucleotide-binding</keyword>
<accession>A0AA36H247</accession>